<feature type="domain" description="NAD-dependent epimerase/dehydratase" evidence="2">
    <location>
        <begin position="5"/>
        <end position="231"/>
    </location>
</feature>
<dbReference type="InterPro" id="IPR050177">
    <property type="entry name" value="Lipid_A_modif_metabolic_enz"/>
</dbReference>
<dbReference type="EMBL" id="CP038436">
    <property type="protein sequence ID" value="QBX54931.1"/>
    <property type="molecule type" value="Genomic_DNA"/>
</dbReference>
<dbReference type="SUPFAM" id="SSF51735">
    <property type="entry name" value="NAD(P)-binding Rossmann-fold domains"/>
    <property type="match status" value="1"/>
</dbReference>
<dbReference type="PANTHER" id="PTHR43245">
    <property type="entry name" value="BIFUNCTIONAL POLYMYXIN RESISTANCE PROTEIN ARNA"/>
    <property type="match status" value="1"/>
</dbReference>
<feature type="region of interest" description="Disordered" evidence="1">
    <location>
        <begin position="315"/>
        <end position="336"/>
    </location>
</feature>
<keyword evidence="4" id="KW-1185">Reference proteome</keyword>
<sequence>MGRVVLVTGISRDIGRRFARAAAGDPSIDRVIGVDVVPPRGDIDNVSFVRADIRNPVIAKVIAKEDVDTVVHMSVIATPGSAGGRGTMKELNVIGTMQLLAACQKAPGLERLVVKSTTTVYGAGPRDPAMFTEDMGPKRVPSSGYAKDVFEVEAYVRGFARRRPDVEVTTIRAANVIGPHVVSPITSYFRLPVIPRVLGYDPRLQFLHEDDLLEVLRRAAVNGPAGTFNVAGDGVLTLSQAVRRLGRPSTSLPSFAVGRLGSTLRQARVSDFSPEQLSFLTYGRGVDTTRMRTELGFEPRFTTASAFADFCRSMGAGPVPAPEPSPQPATSGGQSV</sequence>
<dbReference type="Gene3D" id="3.40.50.720">
    <property type="entry name" value="NAD(P)-binding Rossmann-like Domain"/>
    <property type="match status" value="1"/>
</dbReference>
<dbReference type="PANTHER" id="PTHR43245:SF52">
    <property type="entry name" value="NAD-DEPENDENT EPIMERASE_DEHYDRATASE"/>
    <property type="match status" value="1"/>
</dbReference>
<reference evidence="3 4" key="1">
    <citation type="submission" date="2019-03" db="EMBL/GenBank/DDBJ databases">
        <title>Three New Species of Nocardioides, Nocardioides euryhalodurans sp. nov., Nocardioides seonyuensis sp. nov. and Nocardioides eburneoflavus sp. nov. Iolated from Soil.</title>
        <authorList>
            <person name="Roh S.G."/>
            <person name="Lee C."/>
            <person name="Kim M.-K."/>
            <person name="Kim S.B."/>
        </authorList>
    </citation>
    <scope>NUCLEOTIDE SEQUENCE [LARGE SCALE GENOMIC DNA]</scope>
    <source>
        <strain evidence="3 4">MMS17-SY207-3</strain>
    </source>
</reference>
<dbReference type="KEGG" id="nsn:EXE58_05315"/>
<proteinExistence type="predicted"/>
<dbReference type="InterPro" id="IPR036291">
    <property type="entry name" value="NAD(P)-bd_dom_sf"/>
</dbReference>
<evidence type="ECO:0000313" key="3">
    <source>
        <dbReference type="EMBL" id="QBX54931.1"/>
    </source>
</evidence>
<gene>
    <name evidence="3" type="ORF">EXE58_05315</name>
</gene>
<name>A0A4P7IGR8_9ACTN</name>
<protein>
    <submittedName>
        <fullName evidence="3">SDR family oxidoreductase</fullName>
    </submittedName>
</protein>
<dbReference type="RefSeq" id="WP_135266900.1">
    <property type="nucleotide sequence ID" value="NZ_CP038436.1"/>
</dbReference>
<dbReference type="OrthoDB" id="3205647at2"/>
<evidence type="ECO:0000256" key="1">
    <source>
        <dbReference type="SAM" id="MobiDB-lite"/>
    </source>
</evidence>
<evidence type="ECO:0000259" key="2">
    <source>
        <dbReference type="Pfam" id="PF01370"/>
    </source>
</evidence>
<dbReference type="InterPro" id="IPR001509">
    <property type="entry name" value="Epimerase_deHydtase"/>
</dbReference>
<accession>A0A4P7IGR8</accession>
<organism evidence="3 4">
    <name type="scientific">Nocardioides seonyuensis</name>
    <dbReference type="NCBI Taxonomy" id="2518371"/>
    <lineage>
        <taxon>Bacteria</taxon>
        <taxon>Bacillati</taxon>
        <taxon>Actinomycetota</taxon>
        <taxon>Actinomycetes</taxon>
        <taxon>Propionibacteriales</taxon>
        <taxon>Nocardioidaceae</taxon>
        <taxon>Nocardioides</taxon>
    </lineage>
</organism>
<dbReference type="AlphaFoldDB" id="A0A4P7IGR8"/>
<dbReference type="Pfam" id="PF01370">
    <property type="entry name" value="Epimerase"/>
    <property type="match status" value="1"/>
</dbReference>
<dbReference type="Proteomes" id="UP000294853">
    <property type="component" value="Chromosome"/>
</dbReference>
<evidence type="ECO:0000313" key="4">
    <source>
        <dbReference type="Proteomes" id="UP000294853"/>
    </source>
</evidence>
<dbReference type="CDD" id="cd05240">
    <property type="entry name" value="UDP_G4E_3_SDR_e"/>
    <property type="match status" value="1"/>
</dbReference>